<dbReference type="UniPathway" id="UPA00140">
    <property type="reaction ID" value="UER00205"/>
</dbReference>
<feature type="domain" description="APS kinase" evidence="7">
    <location>
        <begin position="2"/>
        <end position="151"/>
    </location>
</feature>
<evidence type="ECO:0000256" key="2">
    <source>
        <dbReference type="ARBA" id="ARBA00012121"/>
    </source>
</evidence>
<keyword evidence="3 6" id="KW-0808">Transferase</keyword>
<accession>A0A1H6V961</accession>
<evidence type="ECO:0000313" key="8">
    <source>
        <dbReference type="EMBL" id="SEJ01101.1"/>
    </source>
</evidence>
<dbReference type="RefSeq" id="WP_090336164.1">
    <property type="nucleotide sequence ID" value="NZ_FNXY01000004.1"/>
</dbReference>
<dbReference type="InterPro" id="IPR027417">
    <property type="entry name" value="P-loop_NTPase"/>
</dbReference>
<dbReference type="InterPro" id="IPR059117">
    <property type="entry name" value="APS_kinase_dom"/>
</dbReference>
<evidence type="ECO:0000256" key="1">
    <source>
        <dbReference type="ARBA" id="ARBA00001823"/>
    </source>
</evidence>
<comment type="catalytic activity">
    <reaction evidence="1 6">
        <text>adenosine 5'-phosphosulfate + ATP = 3'-phosphoadenylyl sulfate + ADP + H(+)</text>
        <dbReference type="Rhea" id="RHEA:24152"/>
        <dbReference type="ChEBI" id="CHEBI:15378"/>
        <dbReference type="ChEBI" id="CHEBI:30616"/>
        <dbReference type="ChEBI" id="CHEBI:58243"/>
        <dbReference type="ChEBI" id="CHEBI:58339"/>
        <dbReference type="ChEBI" id="CHEBI:456216"/>
        <dbReference type="EC" id="2.7.1.25"/>
    </reaction>
</comment>
<comment type="similarity">
    <text evidence="6">Belongs to the APS kinase family.</text>
</comment>
<gene>
    <name evidence="8" type="ORF">SAMN04487995_3018</name>
</gene>
<organism evidence="8 9">
    <name type="scientific">Dyadobacter koreensis</name>
    <dbReference type="NCBI Taxonomy" id="408657"/>
    <lineage>
        <taxon>Bacteria</taxon>
        <taxon>Pseudomonadati</taxon>
        <taxon>Bacteroidota</taxon>
        <taxon>Cytophagia</taxon>
        <taxon>Cytophagales</taxon>
        <taxon>Spirosomataceae</taxon>
        <taxon>Dyadobacter</taxon>
    </lineage>
</organism>
<dbReference type="GO" id="GO:0019379">
    <property type="term" value="P:sulfate assimilation, phosphoadenylyl sulfate reduction by phosphoadenylyl-sulfate reductase (thioredoxin)"/>
    <property type="evidence" value="ECO:0007669"/>
    <property type="project" value="TreeGrafter"/>
</dbReference>
<dbReference type="PANTHER" id="PTHR42700">
    <property type="entry name" value="SULFATE ADENYLYLTRANSFERASE"/>
    <property type="match status" value="1"/>
</dbReference>
<dbReference type="PANTHER" id="PTHR42700:SF1">
    <property type="entry name" value="SULFATE ADENYLYLTRANSFERASE"/>
    <property type="match status" value="1"/>
</dbReference>
<dbReference type="GO" id="GO:0010134">
    <property type="term" value="P:sulfate assimilation via adenylyl sulfate reduction"/>
    <property type="evidence" value="ECO:0007669"/>
    <property type="project" value="TreeGrafter"/>
</dbReference>
<reference evidence="8 9" key="1">
    <citation type="submission" date="2016-10" db="EMBL/GenBank/DDBJ databases">
        <authorList>
            <person name="de Groot N.N."/>
        </authorList>
    </citation>
    <scope>NUCLEOTIDE SEQUENCE [LARGE SCALE GENOMIC DNA]</scope>
    <source>
        <strain evidence="8 9">DSM 19938</strain>
    </source>
</reference>
<sequence length="183" mass="20451">MVIQFCGLSGVGKTTLAQQAKDHLSKGGISVEIIDGDIYRTQLCKDLGFSKADRQENVRRLGFIASRFSSHGIVAIMSVINPYEDTRAELKASYPNVKTVYLDCPIETLFLRDTKGLYKRTQLPDHDPEKINNLTGVNDSFEVPSDADLCLNTDLQTIGECTEALCRFIVKELEFTNQVLQFP</sequence>
<dbReference type="GO" id="GO:0004781">
    <property type="term" value="F:sulfate adenylyltransferase (ATP) activity"/>
    <property type="evidence" value="ECO:0007669"/>
    <property type="project" value="TreeGrafter"/>
</dbReference>
<dbReference type="NCBIfam" id="TIGR00455">
    <property type="entry name" value="apsK"/>
    <property type="match status" value="1"/>
</dbReference>
<protein>
    <recommendedName>
        <fullName evidence="2 6">Adenylyl-sulfate kinase</fullName>
        <ecNumber evidence="2 6">2.7.1.25</ecNumber>
    </recommendedName>
</protein>
<comment type="pathway">
    <text evidence="6">Sulfur metabolism; hydrogen sulfide biosynthesis; sulfite from sulfate: step 2/3.</text>
</comment>
<dbReference type="OrthoDB" id="9804504at2"/>
<evidence type="ECO:0000256" key="5">
    <source>
        <dbReference type="ARBA" id="ARBA00022840"/>
    </source>
</evidence>
<dbReference type="Proteomes" id="UP000199532">
    <property type="component" value="Unassembled WGS sequence"/>
</dbReference>
<dbReference type="InterPro" id="IPR002891">
    <property type="entry name" value="APS"/>
</dbReference>
<dbReference type="Gene3D" id="3.40.50.300">
    <property type="entry name" value="P-loop containing nucleotide triphosphate hydrolases"/>
    <property type="match status" value="1"/>
</dbReference>
<evidence type="ECO:0000256" key="4">
    <source>
        <dbReference type="ARBA" id="ARBA00022741"/>
    </source>
</evidence>
<proteinExistence type="inferred from homology"/>
<dbReference type="Pfam" id="PF01583">
    <property type="entry name" value="APS_kinase"/>
    <property type="match status" value="1"/>
</dbReference>
<evidence type="ECO:0000259" key="7">
    <source>
        <dbReference type="Pfam" id="PF01583"/>
    </source>
</evidence>
<dbReference type="GO" id="GO:0070814">
    <property type="term" value="P:hydrogen sulfide biosynthetic process"/>
    <property type="evidence" value="ECO:0007669"/>
    <property type="project" value="UniProtKB-UniPathway"/>
</dbReference>
<dbReference type="SUPFAM" id="SSF52540">
    <property type="entry name" value="P-loop containing nucleoside triphosphate hydrolases"/>
    <property type="match status" value="1"/>
</dbReference>
<evidence type="ECO:0000313" key="9">
    <source>
        <dbReference type="Proteomes" id="UP000199532"/>
    </source>
</evidence>
<dbReference type="InterPro" id="IPR050512">
    <property type="entry name" value="Sulf_AdTrans/APS_kinase"/>
</dbReference>
<comment type="function">
    <text evidence="6">Catalyzes the synthesis of activated sulfate.</text>
</comment>
<dbReference type="AlphaFoldDB" id="A0A1H6V961"/>
<dbReference type="GO" id="GO:0005524">
    <property type="term" value="F:ATP binding"/>
    <property type="evidence" value="ECO:0007669"/>
    <property type="project" value="UniProtKB-KW"/>
</dbReference>
<dbReference type="EMBL" id="FNXY01000004">
    <property type="protein sequence ID" value="SEJ01101.1"/>
    <property type="molecule type" value="Genomic_DNA"/>
</dbReference>
<keyword evidence="6 8" id="KW-0418">Kinase</keyword>
<evidence type="ECO:0000256" key="6">
    <source>
        <dbReference type="RuleBase" id="RU004347"/>
    </source>
</evidence>
<keyword evidence="9" id="KW-1185">Reference proteome</keyword>
<keyword evidence="5 6" id="KW-0067">ATP-binding</keyword>
<dbReference type="STRING" id="408657.SAMN04487995_3018"/>
<dbReference type="CDD" id="cd02027">
    <property type="entry name" value="APSK"/>
    <property type="match status" value="1"/>
</dbReference>
<dbReference type="GO" id="GO:0004020">
    <property type="term" value="F:adenylylsulfate kinase activity"/>
    <property type="evidence" value="ECO:0007669"/>
    <property type="project" value="UniProtKB-EC"/>
</dbReference>
<dbReference type="EC" id="2.7.1.25" evidence="2 6"/>
<name>A0A1H6V961_9BACT</name>
<keyword evidence="4 6" id="KW-0547">Nucleotide-binding</keyword>
<dbReference type="GO" id="GO:0005737">
    <property type="term" value="C:cytoplasm"/>
    <property type="evidence" value="ECO:0007669"/>
    <property type="project" value="TreeGrafter"/>
</dbReference>
<evidence type="ECO:0000256" key="3">
    <source>
        <dbReference type="ARBA" id="ARBA00022679"/>
    </source>
</evidence>